<evidence type="ECO:0000313" key="1">
    <source>
        <dbReference type="EMBL" id="CAL1545473.1"/>
    </source>
</evidence>
<reference evidence="1 2" key="1">
    <citation type="submission" date="2024-04" db="EMBL/GenBank/DDBJ databases">
        <authorList>
            <consortium name="Genoscope - CEA"/>
            <person name="William W."/>
        </authorList>
    </citation>
    <scope>NUCLEOTIDE SEQUENCE [LARGE SCALE GENOMIC DNA]</scope>
</reference>
<gene>
    <name evidence="1" type="ORF">GSLYS_00018956001</name>
</gene>
<organism evidence="1 2">
    <name type="scientific">Lymnaea stagnalis</name>
    <name type="common">Great pond snail</name>
    <name type="synonym">Helix stagnalis</name>
    <dbReference type="NCBI Taxonomy" id="6523"/>
    <lineage>
        <taxon>Eukaryota</taxon>
        <taxon>Metazoa</taxon>
        <taxon>Spiralia</taxon>
        <taxon>Lophotrochozoa</taxon>
        <taxon>Mollusca</taxon>
        <taxon>Gastropoda</taxon>
        <taxon>Heterobranchia</taxon>
        <taxon>Euthyneura</taxon>
        <taxon>Panpulmonata</taxon>
        <taxon>Hygrophila</taxon>
        <taxon>Lymnaeoidea</taxon>
        <taxon>Lymnaeidae</taxon>
        <taxon>Lymnaea</taxon>
    </lineage>
</organism>
<name>A0AAV2IEZ3_LYMST</name>
<accession>A0AAV2IEZ3</accession>
<proteinExistence type="predicted"/>
<protein>
    <submittedName>
        <fullName evidence="1">Uncharacterized protein</fullName>
    </submittedName>
</protein>
<comment type="caution">
    <text evidence="1">The sequence shown here is derived from an EMBL/GenBank/DDBJ whole genome shotgun (WGS) entry which is preliminary data.</text>
</comment>
<sequence length="102" mass="11682">MGWLTQKWTKSFSAVISTFTTDIKYNRKVSTWCVKADTRGQIKLVPVTLLHLNLGFRILLSKLTRSSNFTAQENVFPLFLLYLTQYPPPSPQLICITKCITV</sequence>
<dbReference type="Proteomes" id="UP001497497">
    <property type="component" value="Unassembled WGS sequence"/>
</dbReference>
<evidence type="ECO:0000313" key="2">
    <source>
        <dbReference type="Proteomes" id="UP001497497"/>
    </source>
</evidence>
<keyword evidence="2" id="KW-1185">Reference proteome</keyword>
<feature type="non-terminal residue" evidence="1">
    <location>
        <position position="102"/>
    </location>
</feature>
<dbReference type="AlphaFoldDB" id="A0AAV2IEZ3"/>
<dbReference type="EMBL" id="CAXITT010000711">
    <property type="protein sequence ID" value="CAL1545473.1"/>
    <property type="molecule type" value="Genomic_DNA"/>
</dbReference>